<comment type="subunit">
    <text evidence="2">Homohexamer.</text>
</comment>
<reference evidence="7" key="2">
    <citation type="submission" date="2010-01" db="EMBL/GenBank/DDBJ databases">
        <title>The complete genome of Conexibacter woesei DSM 14684.</title>
        <authorList>
            <consortium name="US DOE Joint Genome Institute (JGI-PGF)"/>
            <person name="Lucas S."/>
            <person name="Copeland A."/>
            <person name="Lapidus A."/>
            <person name="Glavina del Rio T."/>
            <person name="Dalin E."/>
            <person name="Tice H."/>
            <person name="Bruce D."/>
            <person name="Goodwin L."/>
            <person name="Pitluck S."/>
            <person name="Kyrpides N."/>
            <person name="Mavromatis K."/>
            <person name="Ivanova N."/>
            <person name="Mikhailova N."/>
            <person name="Chertkov O."/>
            <person name="Brettin T."/>
            <person name="Detter J.C."/>
            <person name="Han C."/>
            <person name="Larimer F."/>
            <person name="Land M."/>
            <person name="Hauser L."/>
            <person name="Markowitz V."/>
            <person name="Cheng J.-F."/>
            <person name="Hugenholtz P."/>
            <person name="Woyke T."/>
            <person name="Wu D."/>
            <person name="Pukall R."/>
            <person name="Steenblock K."/>
            <person name="Schneider S."/>
            <person name="Klenk H.-P."/>
            <person name="Eisen J.A."/>
        </authorList>
    </citation>
    <scope>NUCLEOTIDE SEQUENCE [LARGE SCALE GENOMIC DNA]</scope>
    <source>
        <strain evidence="7">DSM 14684 / CIP 108061 / JCM 11494 / NBRC 100937 / ID131577</strain>
    </source>
</reference>
<dbReference type="RefSeq" id="WP_012935855.1">
    <property type="nucleotide sequence ID" value="NC_013739.1"/>
</dbReference>
<dbReference type="Pfam" id="PF01784">
    <property type="entry name" value="DUF34_NIF3"/>
    <property type="match status" value="1"/>
</dbReference>
<dbReference type="SUPFAM" id="SSF102705">
    <property type="entry name" value="NIF3 (NGG1p interacting factor 3)-like"/>
    <property type="match status" value="1"/>
</dbReference>
<evidence type="ECO:0000256" key="2">
    <source>
        <dbReference type="ARBA" id="ARBA00011643"/>
    </source>
</evidence>
<feature type="binding site" evidence="5">
    <location>
        <position position="224"/>
    </location>
    <ligand>
        <name>a divalent metal cation</name>
        <dbReference type="ChEBI" id="CHEBI:60240"/>
        <label>1</label>
    </ligand>
</feature>
<evidence type="ECO:0000313" key="7">
    <source>
        <dbReference type="Proteomes" id="UP000008229"/>
    </source>
</evidence>
<dbReference type="NCBIfam" id="TIGR00486">
    <property type="entry name" value="YbgI_SA1388"/>
    <property type="match status" value="1"/>
</dbReference>
<dbReference type="KEGG" id="cwo:Cwoe_4390"/>
<dbReference type="GO" id="GO:0046872">
    <property type="term" value="F:metal ion binding"/>
    <property type="evidence" value="ECO:0007669"/>
    <property type="project" value="UniProtKB-KW"/>
</dbReference>
<dbReference type="InterPro" id="IPR002678">
    <property type="entry name" value="DUF34/NIF3"/>
</dbReference>
<evidence type="ECO:0000313" key="6">
    <source>
        <dbReference type="EMBL" id="ADB52804.1"/>
    </source>
</evidence>
<dbReference type="InterPro" id="IPR036069">
    <property type="entry name" value="DUF34/NIF3_sf"/>
</dbReference>
<gene>
    <name evidence="6" type="ordered locus">Cwoe_4390</name>
</gene>
<evidence type="ECO:0000256" key="3">
    <source>
        <dbReference type="ARBA" id="ARBA00022112"/>
    </source>
</evidence>
<feature type="binding site" evidence="5">
    <location>
        <position position="64"/>
    </location>
    <ligand>
        <name>a divalent metal cation</name>
        <dbReference type="ChEBI" id="CHEBI:60240"/>
        <label>2</label>
    </ligand>
</feature>
<proteinExistence type="inferred from homology"/>
<reference evidence="6 7" key="1">
    <citation type="journal article" date="2010" name="Stand. Genomic Sci.">
        <title>Complete genome sequence of Conexibacter woesei type strain (ID131577).</title>
        <authorList>
            <person name="Pukall R."/>
            <person name="Lapidus A."/>
            <person name="Glavina Del Rio T."/>
            <person name="Copeland A."/>
            <person name="Tice H."/>
            <person name="Cheng J.-F."/>
            <person name="Lucas S."/>
            <person name="Chen F."/>
            <person name="Nolan M."/>
            <person name="Bruce D."/>
            <person name="Goodwin L."/>
            <person name="Pitluck S."/>
            <person name="Mavromatis K."/>
            <person name="Ivanova N."/>
            <person name="Ovchinnikova G."/>
            <person name="Pati A."/>
            <person name="Chen A."/>
            <person name="Palaniappan K."/>
            <person name="Land M."/>
            <person name="Hauser L."/>
            <person name="Chang Y.-J."/>
            <person name="Jeffries C.D."/>
            <person name="Chain P."/>
            <person name="Meincke L."/>
            <person name="Sims D."/>
            <person name="Brettin T."/>
            <person name="Detter J.C."/>
            <person name="Rohde M."/>
            <person name="Goeker M."/>
            <person name="Bristow J."/>
            <person name="Eisen J.A."/>
            <person name="Markowitz V."/>
            <person name="Kyrpides N.C."/>
            <person name="Klenk H.-P."/>
            <person name="Hugenholtz P."/>
        </authorList>
    </citation>
    <scope>NUCLEOTIDE SEQUENCE [LARGE SCALE GENOMIC DNA]</scope>
    <source>
        <strain evidence="7">DSM 14684 / CIP 108061 / JCM 11494 / NBRC 100937 / ID131577</strain>
    </source>
</reference>
<dbReference type="Proteomes" id="UP000008229">
    <property type="component" value="Chromosome"/>
</dbReference>
<feature type="binding site" evidence="5">
    <location>
        <position position="65"/>
    </location>
    <ligand>
        <name>a divalent metal cation</name>
        <dbReference type="ChEBI" id="CHEBI:60240"/>
        <label>1</label>
    </ligand>
</feature>
<sequence>MTALAEIMTWLDDLLEPGAFKDFGPNGLQVPGREQVVTVVTGVSAHVELLERAIAEDADLLLVHHGLIWDFQSRRLHRRQARRLRLALEAELNLVMYHLPLDAHPEVGNNALLAGALGADAHEAWGRSRGRPLGRMATFAEPVPIAELLARVTRVTDREPLAFTDGPAAVRRLAIMSGGSATEFSSAIEAGADAFLTGEPAEHVMADAAEAGVHFIAAGHHATERFGARRVGELLAERFGVRHTFIDVPNPV</sequence>
<protein>
    <recommendedName>
        <fullName evidence="3">GTP cyclohydrolase 1 type 2 homolog</fullName>
    </recommendedName>
</protein>
<dbReference type="PANTHER" id="PTHR13799">
    <property type="entry name" value="NGG1 INTERACTING FACTOR 3"/>
    <property type="match status" value="1"/>
</dbReference>
<evidence type="ECO:0000256" key="4">
    <source>
        <dbReference type="ARBA" id="ARBA00022723"/>
    </source>
</evidence>
<feature type="binding site" evidence="5">
    <location>
        <position position="220"/>
    </location>
    <ligand>
        <name>a divalent metal cation</name>
        <dbReference type="ChEBI" id="CHEBI:60240"/>
        <label>1</label>
    </ligand>
</feature>
<feature type="binding site" evidence="5">
    <location>
        <position position="102"/>
    </location>
    <ligand>
        <name>a divalent metal cation</name>
        <dbReference type="ChEBI" id="CHEBI:60240"/>
        <label>1</label>
    </ligand>
</feature>
<dbReference type="STRING" id="469383.Cwoe_4390"/>
<dbReference type="AlphaFoldDB" id="D3F706"/>
<evidence type="ECO:0000256" key="1">
    <source>
        <dbReference type="ARBA" id="ARBA00006964"/>
    </source>
</evidence>
<keyword evidence="4 5" id="KW-0479">Metal-binding</keyword>
<organism evidence="6 7">
    <name type="scientific">Conexibacter woesei (strain DSM 14684 / CCUG 47730 / CIP 108061 / JCM 11494 / NBRC 100937 / ID131577)</name>
    <dbReference type="NCBI Taxonomy" id="469383"/>
    <lineage>
        <taxon>Bacteria</taxon>
        <taxon>Bacillati</taxon>
        <taxon>Actinomycetota</taxon>
        <taxon>Thermoleophilia</taxon>
        <taxon>Solirubrobacterales</taxon>
        <taxon>Conexibacteraceae</taxon>
        <taxon>Conexibacter</taxon>
    </lineage>
</organism>
<evidence type="ECO:0000256" key="5">
    <source>
        <dbReference type="PIRSR" id="PIRSR602678-1"/>
    </source>
</evidence>
<name>D3F706_CONWI</name>
<dbReference type="eggNOG" id="COG0327">
    <property type="taxonomic scope" value="Bacteria"/>
</dbReference>
<comment type="similarity">
    <text evidence="1">Belongs to the GTP cyclohydrolase I type 2/NIF3 family.</text>
</comment>
<dbReference type="PANTHER" id="PTHR13799:SF14">
    <property type="entry name" value="GTP CYCLOHYDROLASE 1 TYPE 2 HOMOLOG"/>
    <property type="match status" value="1"/>
</dbReference>
<dbReference type="EMBL" id="CP001854">
    <property type="protein sequence ID" value="ADB52804.1"/>
    <property type="molecule type" value="Genomic_DNA"/>
</dbReference>
<dbReference type="Gene3D" id="3.40.1390.30">
    <property type="entry name" value="NIF3 (NGG1p interacting factor 3)-like"/>
    <property type="match status" value="2"/>
</dbReference>
<accession>D3F706</accession>
<dbReference type="HOGENOM" id="CLU_037423_3_0_11"/>
<keyword evidence="7" id="KW-1185">Reference proteome</keyword>
<dbReference type="GO" id="GO:0005737">
    <property type="term" value="C:cytoplasm"/>
    <property type="evidence" value="ECO:0007669"/>
    <property type="project" value="TreeGrafter"/>
</dbReference>